<dbReference type="Pfam" id="PF07686">
    <property type="entry name" value="V-set"/>
    <property type="match status" value="1"/>
</dbReference>
<dbReference type="PANTHER" id="PTHR44427:SF1">
    <property type="entry name" value="CARCINOEMBRYONIC ANTIGEN-RELATED CELL ADHESION MOLECULE 1"/>
    <property type="match status" value="1"/>
</dbReference>
<protein>
    <recommendedName>
        <fullName evidence="8">Ig-like domain-containing protein</fullName>
    </recommendedName>
</protein>
<dbReference type="GO" id="GO:0007165">
    <property type="term" value="P:signal transduction"/>
    <property type="evidence" value="ECO:0007669"/>
    <property type="project" value="TreeGrafter"/>
</dbReference>
<dbReference type="SMR" id="G1SVN7"/>
<dbReference type="GO" id="GO:0009986">
    <property type="term" value="C:cell surface"/>
    <property type="evidence" value="ECO:0007669"/>
    <property type="project" value="TreeGrafter"/>
</dbReference>
<evidence type="ECO:0000256" key="7">
    <source>
        <dbReference type="SAM" id="SignalP"/>
    </source>
</evidence>
<reference evidence="9" key="3">
    <citation type="submission" date="2025-09" db="UniProtKB">
        <authorList>
            <consortium name="Ensembl"/>
        </authorList>
    </citation>
    <scope>IDENTIFICATION</scope>
    <source>
        <strain evidence="9">Thorbecke</strain>
    </source>
</reference>
<reference evidence="9" key="2">
    <citation type="submission" date="2025-08" db="UniProtKB">
        <authorList>
            <consortium name="Ensembl"/>
        </authorList>
    </citation>
    <scope>IDENTIFICATION</scope>
    <source>
        <strain evidence="9">Thorbecke</strain>
    </source>
</reference>
<keyword evidence="3" id="KW-0393">Immunoglobulin domain</keyword>
<feature type="compositionally biased region" description="Polar residues" evidence="5">
    <location>
        <begin position="498"/>
        <end position="512"/>
    </location>
</feature>
<dbReference type="Pfam" id="PF13927">
    <property type="entry name" value="Ig_3"/>
    <property type="match status" value="2"/>
</dbReference>
<evidence type="ECO:0000256" key="3">
    <source>
        <dbReference type="ARBA" id="ARBA00023319"/>
    </source>
</evidence>
<dbReference type="PANTHER" id="PTHR44427">
    <property type="entry name" value="CARCINOEMBRYONIC ANTIGEN-RELATED CELL ADHESION MOLECULE 19"/>
    <property type="match status" value="1"/>
</dbReference>
<dbReference type="InterPro" id="IPR050831">
    <property type="entry name" value="CEA_cell_adhesion"/>
</dbReference>
<dbReference type="Proteomes" id="UP000001811">
    <property type="component" value="Unplaced"/>
</dbReference>
<dbReference type="Pfam" id="PF13895">
    <property type="entry name" value="Ig_2"/>
    <property type="match status" value="1"/>
</dbReference>
<feature type="region of interest" description="Disordered" evidence="5">
    <location>
        <begin position="498"/>
        <end position="519"/>
    </location>
</feature>
<dbReference type="OrthoDB" id="6159398at2759"/>
<keyword evidence="10" id="KW-1185">Reference proteome</keyword>
<evidence type="ECO:0000256" key="1">
    <source>
        <dbReference type="ARBA" id="ARBA00022729"/>
    </source>
</evidence>
<reference evidence="9 10" key="1">
    <citation type="journal article" date="2011" name="Nature">
        <title>A high-resolution map of human evolutionary constraint using 29 mammals.</title>
        <authorList>
            <person name="Lindblad-Toh K."/>
            <person name="Garber M."/>
            <person name="Zuk O."/>
            <person name="Lin M.F."/>
            <person name="Parker B.J."/>
            <person name="Washietl S."/>
            <person name="Kheradpour P."/>
            <person name="Ernst J."/>
            <person name="Jordan G."/>
            <person name="Mauceli E."/>
            <person name="Ward L.D."/>
            <person name="Lowe C.B."/>
            <person name="Holloway A.K."/>
            <person name="Clamp M."/>
            <person name="Gnerre S."/>
            <person name="Alfoldi J."/>
            <person name="Beal K."/>
            <person name="Chang J."/>
            <person name="Clawson H."/>
            <person name="Cuff J."/>
            <person name="Di Palma F."/>
            <person name="Fitzgerald S."/>
            <person name="Flicek P."/>
            <person name="Guttman M."/>
            <person name="Hubisz M.J."/>
            <person name="Jaffe D.B."/>
            <person name="Jungreis I."/>
            <person name="Kent W.J."/>
            <person name="Kostka D."/>
            <person name="Lara M."/>
            <person name="Martins A.L."/>
            <person name="Massingham T."/>
            <person name="Moltke I."/>
            <person name="Raney B.J."/>
            <person name="Rasmussen M.D."/>
            <person name="Robinson J."/>
            <person name="Stark A."/>
            <person name="Vilella A.J."/>
            <person name="Wen J."/>
            <person name="Xie X."/>
            <person name="Zody M.C."/>
            <person name="Baldwin J."/>
            <person name="Bloom T."/>
            <person name="Chin C.W."/>
            <person name="Heiman D."/>
            <person name="Nicol R."/>
            <person name="Nusbaum C."/>
            <person name="Young S."/>
            <person name="Wilkinson J."/>
            <person name="Worley K.C."/>
            <person name="Kovar C.L."/>
            <person name="Muzny D.M."/>
            <person name="Gibbs R.A."/>
            <person name="Cree A."/>
            <person name="Dihn H.H."/>
            <person name="Fowler G."/>
            <person name="Jhangiani S."/>
            <person name="Joshi V."/>
            <person name="Lee S."/>
            <person name="Lewis L.R."/>
            <person name="Nazareth L.V."/>
            <person name="Okwuonu G."/>
            <person name="Santibanez J."/>
            <person name="Warren W.C."/>
            <person name="Mardis E.R."/>
            <person name="Weinstock G.M."/>
            <person name="Wilson R.K."/>
            <person name="Delehaunty K."/>
            <person name="Dooling D."/>
            <person name="Fronik C."/>
            <person name="Fulton L."/>
            <person name="Fulton B."/>
            <person name="Graves T."/>
            <person name="Minx P."/>
            <person name="Sodergren E."/>
            <person name="Birney E."/>
            <person name="Margulies E.H."/>
            <person name="Herrero J."/>
            <person name="Green E.D."/>
            <person name="Haussler D."/>
            <person name="Siepel A."/>
            <person name="Goldman N."/>
            <person name="Pollard K.S."/>
            <person name="Pedersen J.S."/>
            <person name="Lander E.S."/>
            <person name="Kellis M."/>
        </authorList>
    </citation>
    <scope>NUCLEOTIDE SEQUENCE [LARGE SCALE GENOMIC DNA]</scope>
    <source>
        <strain evidence="10">Thorbecke</strain>
    </source>
</reference>
<dbReference type="Gene3D" id="2.60.40.10">
    <property type="entry name" value="Immunoglobulins"/>
    <property type="match status" value="4"/>
</dbReference>
<dbReference type="InterPro" id="IPR013106">
    <property type="entry name" value="Ig_V-set"/>
</dbReference>
<dbReference type="PaxDb" id="9986-ENSOCUP00000007502"/>
<organism evidence="9 10">
    <name type="scientific">Oryctolagus cuniculus</name>
    <name type="common">Rabbit</name>
    <dbReference type="NCBI Taxonomy" id="9986"/>
    <lineage>
        <taxon>Eukaryota</taxon>
        <taxon>Metazoa</taxon>
        <taxon>Chordata</taxon>
        <taxon>Craniata</taxon>
        <taxon>Vertebrata</taxon>
        <taxon>Euteleostomi</taxon>
        <taxon>Mammalia</taxon>
        <taxon>Eutheria</taxon>
        <taxon>Euarchontoglires</taxon>
        <taxon>Glires</taxon>
        <taxon>Lagomorpha</taxon>
        <taxon>Leporidae</taxon>
        <taxon>Oryctolagus</taxon>
    </lineage>
</organism>
<gene>
    <name evidence="9" type="primary">CEACAM1</name>
</gene>
<feature type="domain" description="Ig-like" evidence="8">
    <location>
        <begin position="238"/>
        <end position="318"/>
    </location>
</feature>
<dbReference type="CDD" id="cd20948">
    <property type="entry name" value="IgC2_CEACAM5-like"/>
    <property type="match status" value="1"/>
</dbReference>
<dbReference type="SMART" id="SM00409">
    <property type="entry name" value="IG"/>
    <property type="match status" value="4"/>
</dbReference>
<dbReference type="InterPro" id="IPR013783">
    <property type="entry name" value="Ig-like_fold"/>
</dbReference>
<dbReference type="CDD" id="cd05740">
    <property type="entry name" value="IgI_hCEACAM_2_4_6_like"/>
    <property type="match status" value="1"/>
</dbReference>
<dbReference type="HOGENOM" id="CLU_024555_2_1_1"/>
<feature type="domain" description="Ig-like" evidence="8">
    <location>
        <begin position="326"/>
        <end position="410"/>
    </location>
</feature>
<dbReference type="FunCoup" id="G1SVN7">
    <property type="interactions" value="49"/>
</dbReference>
<dbReference type="InParanoid" id="G1SVN7"/>
<keyword evidence="2" id="KW-0325">Glycoprotein</keyword>
<dbReference type="Ensembl" id="ENSOCUT00000008686.4">
    <property type="protein sequence ID" value="ENSOCUP00000007502.4"/>
    <property type="gene ID" value="ENSOCUG00000008689.4"/>
</dbReference>
<proteinExistence type="inferred from homology"/>
<name>G1SVN7_RABIT</name>
<dbReference type="GeneID" id="100351299"/>
<dbReference type="SUPFAM" id="SSF48726">
    <property type="entry name" value="Immunoglobulin"/>
    <property type="match status" value="4"/>
</dbReference>
<feature type="domain" description="Ig-like" evidence="8">
    <location>
        <begin position="145"/>
        <end position="233"/>
    </location>
</feature>
<dbReference type="GO" id="GO:1990782">
    <property type="term" value="F:protein tyrosine kinase binding"/>
    <property type="evidence" value="ECO:0007669"/>
    <property type="project" value="TreeGrafter"/>
</dbReference>
<dbReference type="PROSITE" id="PS50835">
    <property type="entry name" value="IG_LIKE"/>
    <property type="match status" value="3"/>
</dbReference>
<keyword evidence="6" id="KW-1133">Transmembrane helix</keyword>
<dbReference type="InterPro" id="IPR007110">
    <property type="entry name" value="Ig-like_dom"/>
</dbReference>
<dbReference type="AlphaFoldDB" id="G1SVN7"/>
<dbReference type="STRING" id="9986.ENSOCUP00000007502"/>
<keyword evidence="1 7" id="KW-0732">Signal</keyword>
<sequence>MEPSSAPPRRTRVPRLGLLLAVSLLTAWIPPTTAQLTVEPVPPNAAEGMDVLLLIHNLTWDPPAYLWYKAATADQNFHIATYTPNPEQTTPGPEYHEGIRIFPNGSLLIQNVTLEDAGNYTLQAMNNFYIPSGASTQFRVYPKLPEPHITSNQSQSVEDEDSVAFTCEPEIQNITYLWWINGQRLLETTDRLQLSLDNRTLTVLSITRNDTGPYECGVSNPGNTIRSDPLTMNVSYGPDAPTISPPDLYYCSGAKLSLFCHAVSDPPAQYSWLVDGRLQQSTQELLISNVSVNDSGSYTCHAHNSITGLNRTAVENITVFGPVAQPSIHVINTTVLERDRLVLTCLTDDAGLSIRWTFNSQSLNRTARTRLSLDNSTLDIYPVMKVDEGEYQCEAFHLNCSSKSDPLWMTVKDNPEPEGPGLLPGAIAGIIIGVVAGVALIAVLAYFLYCSKIGRASDQRHLTEYKPSASNHSQGRSDSSPEQIDEVTYSSLIFNAQQPTPASLSPRVTETVYSEVKKK</sequence>
<dbReference type="SMART" id="SM00408">
    <property type="entry name" value="IGc2"/>
    <property type="match status" value="4"/>
</dbReference>
<feature type="transmembrane region" description="Helical" evidence="6">
    <location>
        <begin position="422"/>
        <end position="449"/>
    </location>
</feature>
<dbReference type="InterPro" id="IPR003598">
    <property type="entry name" value="Ig_sub2"/>
</dbReference>
<dbReference type="InterPro" id="IPR036179">
    <property type="entry name" value="Ig-like_dom_sf"/>
</dbReference>
<dbReference type="CDD" id="cd05774">
    <property type="entry name" value="IgV_CEACAM_D1"/>
    <property type="match status" value="1"/>
</dbReference>
<dbReference type="InterPro" id="IPR003599">
    <property type="entry name" value="Ig_sub"/>
</dbReference>
<dbReference type="GeneTree" id="ENSGT01100000263479"/>
<dbReference type="GO" id="GO:0002682">
    <property type="term" value="P:regulation of immune system process"/>
    <property type="evidence" value="ECO:0007669"/>
    <property type="project" value="TreeGrafter"/>
</dbReference>
<evidence type="ECO:0000256" key="6">
    <source>
        <dbReference type="SAM" id="Phobius"/>
    </source>
</evidence>
<evidence type="ECO:0000259" key="8">
    <source>
        <dbReference type="PROSITE" id="PS50835"/>
    </source>
</evidence>
<evidence type="ECO:0000313" key="9">
    <source>
        <dbReference type="Ensembl" id="ENSOCUP00000007502.4"/>
    </source>
</evidence>
<dbReference type="eggNOG" id="ENOG502RXPD">
    <property type="taxonomic scope" value="Eukaryota"/>
</dbReference>
<dbReference type="CTD" id="634"/>
<keyword evidence="6" id="KW-0812">Transmembrane</keyword>
<dbReference type="FunFam" id="2.60.40.10:FF:000244">
    <property type="entry name" value="carcinoembryonic antigen-related cell adhesion molecule 16"/>
    <property type="match status" value="1"/>
</dbReference>
<feature type="signal peptide" evidence="7">
    <location>
        <begin position="1"/>
        <end position="34"/>
    </location>
</feature>
<dbReference type="Bgee" id="ENSOCUG00000008689">
    <property type="expression patterns" value="Expressed in kidney and 8 other cell types or tissues"/>
</dbReference>
<evidence type="ECO:0000256" key="4">
    <source>
        <dbReference type="ARBA" id="ARBA00038222"/>
    </source>
</evidence>
<comment type="similarity">
    <text evidence="4">Belongs to the immunoglobulin superfamily. CEA family.</text>
</comment>
<accession>G1SVN7</accession>
<keyword evidence="6" id="KW-0472">Membrane</keyword>
<evidence type="ECO:0000313" key="10">
    <source>
        <dbReference type="Proteomes" id="UP000001811"/>
    </source>
</evidence>
<evidence type="ECO:0000256" key="5">
    <source>
        <dbReference type="SAM" id="MobiDB-lite"/>
    </source>
</evidence>
<evidence type="ECO:0000256" key="2">
    <source>
        <dbReference type="ARBA" id="ARBA00023180"/>
    </source>
</evidence>
<dbReference type="GO" id="GO:0005886">
    <property type="term" value="C:plasma membrane"/>
    <property type="evidence" value="ECO:0007669"/>
    <property type="project" value="TreeGrafter"/>
</dbReference>
<feature type="chain" id="PRO_5023831474" description="Ig-like domain-containing protein" evidence="7">
    <location>
        <begin position="35"/>
        <end position="519"/>
    </location>
</feature>
<dbReference type="KEGG" id="ocu:100351299"/>